<keyword evidence="2" id="KW-1185">Reference proteome</keyword>
<dbReference type="EMBL" id="CM017635">
    <property type="protein sequence ID" value="TYH33812.1"/>
    <property type="molecule type" value="Genomic_DNA"/>
</dbReference>
<reference evidence="1 2" key="1">
    <citation type="submission" date="2019-07" db="EMBL/GenBank/DDBJ databases">
        <title>WGS assembly of Gossypium tomentosum.</title>
        <authorList>
            <person name="Chen Z.J."/>
            <person name="Sreedasyam A."/>
            <person name="Ando A."/>
            <person name="Song Q."/>
            <person name="De L."/>
            <person name="Hulse-Kemp A."/>
            <person name="Ding M."/>
            <person name="Ye W."/>
            <person name="Kirkbride R."/>
            <person name="Jenkins J."/>
            <person name="Plott C."/>
            <person name="Lovell J."/>
            <person name="Lin Y.-M."/>
            <person name="Vaughn R."/>
            <person name="Liu B."/>
            <person name="Li W."/>
            <person name="Simpson S."/>
            <person name="Scheffler B."/>
            <person name="Saski C."/>
            <person name="Grover C."/>
            <person name="Hu G."/>
            <person name="Conover J."/>
            <person name="Carlson J."/>
            <person name="Shu S."/>
            <person name="Boston L."/>
            <person name="Williams M."/>
            <person name="Peterson D."/>
            <person name="Mcgee K."/>
            <person name="Jones D."/>
            <person name="Wendel J."/>
            <person name="Stelly D."/>
            <person name="Grimwood J."/>
            <person name="Schmutz J."/>
        </authorList>
    </citation>
    <scope>NUCLEOTIDE SEQUENCE [LARGE SCALE GENOMIC DNA]</scope>
    <source>
        <strain evidence="1">7179.01</strain>
    </source>
</reference>
<accession>A0A5D2HUB5</accession>
<gene>
    <name evidence="1" type="ORF">ES332_D13G084900v1</name>
</gene>
<sequence length="88" mass="10100">MKGLQNLVCSFSKDAKSGSLFSCRKSSTVLAAATVRRSELCRLCFIAEIIVNYSFKRRVRQWTSKVLKRLKDDWCNVINPFKSSKVSY</sequence>
<dbReference type="AlphaFoldDB" id="A0A5D2HUB5"/>
<dbReference type="Proteomes" id="UP000322667">
    <property type="component" value="Chromosome D13"/>
</dbReference>
<protein>
    <submittedName>
        <fullName evidence="1">Uncharacterized protein</fullName>
    </submittedName>
</protein>
<proteinExistence type="predicted"/>
<evidence type="ECO:0000313" key="1">
    <source>
        <dbReference type="EMBL" id="TYH33812.1"/>
    </source>
</evidence>
<organism evidence="1 2">
    <name type="scientific">Gossypium tomentosum</name>
    <name type="common">Hawaiian cotton</name>
    <name type="synonym">Gossypium sandvicense</name>
    <dbReference type="NCBI Taxonomy" id="34277"/>
    <lineage>
        <taxon>Eukaryota</taxon>
        <taxon>Viridiplantae</taxon>
        <taxon>Streptophyta</taxon>
        <taxon>Embryophyta</taxon>
        <taxon>Tracheophyta</taxon>
        <taxon>Spermatophyta</taxon>
        <taxon>Magnoliopsida</taxon>
        <taxon>eudicotyledons</taxon>
        <taxon>Gunneridae</taxon>
        <taxon>Pentapetalae</taxon>
        <taxon>rosids</taxon>
        <taxon>malvids</taxon>
        <taxon>Malvales</taxon>
        <taxon>Malvaceae</taxon>
        <taxon>Malvoideae</taxon>
        <taxon>Gossypium</taxon>
    </lineage>
</organism>
<evidence type="ECO:0000313" key="2">
    <source>
        <dbReference type="Proteomes" id="UP000322667"/>
    </source>
</evidence>
<name>A0A5D2HUB5_GOSTO</name>